<evidence type="ECO:0008006" key="3">
    <source>
        <dbReference type="Google" id="ProtNLM"/>
    </source>
</evidence>
<proteinExistence type="predicted"/>
<dbReference type="AlphaFoldDB" id="A0A7R9B5V7"/>
<gene>
    <name evidence="2" type="ORF">TSIB3V08_LOCUS9636</name>
</gene>
<reference evidence="2" key="1">
    <citation type="submission" date="2020-11" db="EMBL/GenBank/DDBJ databases">
        <authorList>
            <person name="Tran Van P."/>
        </authorList>
    </citation>
    <scope>NUCLEOTIDE SEQUENCE</scope>
</reference>
<protein>
    <recommendedName>
        <fullName evidence="3">TPX2 central domain-containing protein</fullName>
    </recommendedName>
</protein>
<feature type="compositionally biased region" description="Basic and acidic residues" evidence="1">
    <location>
        <begin position="100"/>
        <end position="114"/>
    </location>
</feature>
<sequence length="310" mass="35503">MENLFDYTVPKCLDFPPNESDDEENDAFFECASTVKNLENPRYQSVDVGNSPELRESKPEEQMEQSLCEILDSVKINEKSMKKKNSTPLKLDGPNTTQSSRKEHQMVTRLDKENTPLHCLRSRNVERSLSSAGKVVNTNSSKKNVVQKTTQPSSGQPRVISQLTSFIGSRKRQHSPHIEQPHKYISLAEAALNFQRRVPRRFHSRKTLNYPQSLGPVECKSLWDGEREGERRGVASQSTISFRANKNRRITETVDGASYRSTQEPTPYKPWVFKPTIPVTPGLTSHLRTRPVHYPTREQEEEAAFMEMKK</sequence>
<dbReference type="EMBL" id="OC005742">
    <property type="protein sequence ID" value="CAD7265604.1"/>
    <property type="molecule type" value="Genomic_DNA"/>
</dbReference>
<organism evidence="2">
    <name type="scientific">Timema shepardi</name>
    <name type="common">Walking stick</name>
    <dbReference type="NCBI Taxonomy" id="629360"/>
    <lineage>
        <taxon>Eukaryota</taxon>
        <taxon>Metazoa</taxon>
        <taxon>Ecdysozoa</taxon>
        <taxon>Arthropoda</taxon>
        <taxon>Hexapoda</taxon>
        <taxon>Insecta</taxon>
        <taxon>Pterygota</taxon>
        <taxon>Neoptera</taxon>
        <taxon>Polyneoptera</taxon>
        <taxon>Phasmatodea</taxon>
        <taxon>Timematodea</taxon>
        <taxon>Timematoidea</taxon>
        <taxon>Timematidae</taxon>
        <taxon>Timema</taxon>
    </lineage>
</organism>
<feature type="region of interest" description="Disordered" evidence="1">
    <location>
        <begin position="43"/>
        <end position="64"/>
    </location>
</feature>
<evidence type="ECO:0000313" key="2">
    <source>
        <dbReference type="EMBL" id="CAD7265604.1"/>
    </source>
</evidence>
<accession>A0A7R9B5V7</accession>
<feature type="region of interest" description="Disordered" evidence="1">
    <location>
        <begin position="80"/>
        <end position="114"/>
    </location>
</feature>
<evidence type="ECO:0000256" key="1">
    <source>
        <dbReference type="SAM" id="MobiDB-lite"/>
    </source>
</evidence>
<name>A0A7R9B5V7_TIMSH</name>